<dbReference type="Proteomes" id="UP000606786">
    <property type="component" value="Unassembled WGS sequence"/>
</dbReference>
<organism evidence="1 2">
    <name type="scientific">Ceratitis capitata</name>
    <name type="common">Mediterranean fruit fly</name>
    <name type="synonym">Tephritis capitata</name>
    <dbReference type="NCBI Taxonomy" id="7213"/>
    <lineage>
        <taxon>Eukaryota</taxon>
        <taxon>Metazoa</taxon>
        <taxon>Ecdysozoa</taxon>
        <taxon>Arthropoda</taxon>
        <taxon>Hexapoda</taxon>
        <taxon>Insecta</taxon>
        <taxon>Pterygota</taxon>
        <taxon>Neoptera</taxon>
        <taxon>Endopterygota</taxon>
        <taxon>Diptera</taxon>
        <taxon>Brachycera</taxon>
        <taxon>Muscomorpha</taxon>
        <taxon>Tephritoidea</taxon>
        <taxon>Tephritidae</taxon>
        <taxon>Ceratitis</taxon>
        <taxon>Ceratitis</taxon>
    </lineage>
</organism>
<reference evidence="1" key="1">
    <citation type="submission" date="2020-11" db="EMBL/GenBank/DDBJ databases">
        <authorList>
            <person name="Whitehead M."/>
        </authorList>
    </citation>
    <scope>NUCLEOTIDE SEQUENCE</scope>
    <source>
        <strain evidence="1">EGII</strain>
    </source>
</reference>
<keyword evidence="2" id="KW-1185">Reference proteome</keyword>
<proteinExistence type="predicted"/>
<name>A0A811VMP1_CERCA</name>
<dbReference type="AlphaFoldDB" id="A0A811VMP1"/>
<accession>A0A811VMP1</accession>
<evidence type="ECO:0000313" key="1">
    <source>
        <dbReference type="EMBL" id="CAD7015383.1"/>
    </source>
</evidence>
<protein>
    <submittedName>
        <fullName evidence="1">(Mediterranean fruit fly) hypothetical protein</fullName>
    </submittedName>
</protein>
<dbReference type="OrthoDB" id="341587at2759"/>
<comment type="caution">
    <text evidence="1">The sequence shown here is derived from an EMBL/GenBank/DDBJ whole genome shotgun (WGS) entry which is preliminary data.</text>
</comment>
<dbReference type="EMBL" id="CAJHJT010000056">
    <property type="protein sequence ID" value="CAD7015383.1"/>
    <property type="molecule type" value="Genomic_DNA"/>
</dbReference>
<sequence>MDEIDEFVNRIKCKSNLLRAIEAVEKRAECLKNGPPEFRPIPAEPVGEPPIIAHTRQCLISL</sequence>
<evidence type="ECO:0000313" key="2">
    <source>
        <dbReference type="Proteomes" id="UP000606786"/>
    </source>
</evidence>
<gene>
    <name evidence="1" type="ORF">CCAP1982_LOCUS23327</name>
</gene>